<accession>A0A447PTZ5</accession>
<name>A0A447PTZ5_SALET</name>
<evidence type="ECO:0000313" key="3">
    <source>
        <dbReference type="Proteomes" id="UP000277214"/>
    </source>
</evidence>
<dbReference type="Gene3D" id="3.40.50.1950">
    <property type="entry name" value="Flavin prenyltransferase-like"/>
    <property type="match status" value="1"/>
</dbReference>
<dbReference type="InterPro" id="IPR036551">
    <property type="entry name" value="Flavin_trans-like"/>
</dbReference>
<dbReference type="AlphaFoldDB" id="A0A447PTZ5"/>
<evidence type="ECO:0000259" key="1">
    <source>
        <dbReference type="Pfam" id="PF02441"/>
    </source>
</evidence>
<evidence type="ECO:0000313" key="2">
    <source>
        <dbReference type="EMBL" id="VEA42604.1"/>
    </source>
</evidence>
<protein>
    <submittedName>
        <fullName evidence="2">Flavoprotein</fullName>
    </submittedName>
</protein>
<feature type="domain" description="Flavoprotein" evidence="1">
    <location>
        <begin position="7"/>
        <end position="49"/>
    </location>
</feature>
<dbReference type="InterPro" id="IPR003382">
    <property type="entry name" value="Flavoprotein"/>
</dbReference>
<dbReference type="Pfam" id="PF02441">
    <property type="entry name" value="Flavoprotein"/>
    <property type="match status" value="1"/>
</dbReference>
<dbReference type="SUPFAM" id="SSF52507">
    <property type="entry name" value="Homo-oligomeric flavin-containing Cys decarboxylases, HFCD"/>
    <property type="match status" value="1"/>
</dbReference>
<dbReference type="GO" id="GO:0003824">
    <property type="term" value="F:catalytic activity"/>
    <property type="evidence" value="ECO:0007669"/>
    <property type="project" value="InterPro"/>
</dbReference>
<reference evidence="2 3" key="1">
    <citation type="submission" date="2018-12" db="EMBL/GenBank/DDBJ databases">
        <authorList>
            <consortium name="Pathogen Informatics"/>
        </authorList>
    </citation>
    <scope>NUCLEOTIDE SEQUENCE [LARGE SCALE GENOMIC DNA]</scope>
    <source>
        <strain evidence="2 3">NCTC8272</strain>
    </source>
</reference>
<sequence length="50" mass="5345">MMSLAGKKIVLGISGGIAAYKTPELVRRLRERGADVRVAMTEAAKAFITP</sequence>
<gene>
    <name evidence="2" type="primary">SBOV38231_2</name>
    <name evidence="2" type="ORF">NCTC8272_04516</name>
</gene>
<dbReference type="Proteomes" id="UP000277214">
    <property type="component" value="Chromosome 1"/>
</dbReference>
<dbReference type="EMBL" id="LR134149">
    <property type="protein sequence ID" value="VEA42604.1"/>
    <property type="molecule type" value="Genomic_DNA"/>
</dbReference>
<proteinExistence type="predicted"/>
<organism evidence="2 3">
    <name type="scientific">Salmonella enterica I</name>
    <dbReference type="NCBI Taxonomy" id="59201"/>
    <lineage>
        <taxon>Bacteria</taxon>
        <taxon>Pseudomonadati</taxon>
        <taxon>Pseudomonadota</taxon>
        <taxon>Gammaproteobacteria</taxon>
        <taxon>Enterobacterales</taxon>
        <taxon>Enterobacteriaceae</taxon>
        <taxon>Salmonella</taxon>
    </lineage>
</organism>